<dbReference type="Proteomes" id="UP000309550">
    <property type="component" value="Unassembled WGS sequence"/>
</dbReference>
<dbReference type="PANTHER" id="PTHR46268:SF6">
    <property type="entry name" value="UNIVERSAL STRESS PROTEIN UP12"/>
    <property type="match status" value="1"/>
</dbReference>
<dbReference type="OrthoDB" id="5564966at2"/>
<protein>
    <submittedName>
        <fullName evidence="4">Universal stress protein</fullName>
    </submittedName>
</protein>
<organism evidence="4 5">
    <name type="scientific">Sulfitobacter sabulilitoris</name>
    <dbReference type="NCBI Taxonomy" id="2562655"/>
    <lineage>
        <taxon>Bacteria</taxon>
        <taxon>Pseudomonadati</taxon>
        <taxon>Pseudomonadota</taxon>
        <taxon>Alphaproteobacteria</taxon>
        <taxon>Rhodobacterales</taxon>
        <taxon>Roseobacteraceae</taxon>
        <taxon>Sulfitobacter</taxon>
    </lineage>
</organism>
<dbReference type="SUPFAM" id="SSF52402">
    <property type="entry name" value="Adenine nucleotide alpha hydrolases-like"/>
    <property type="match status" value="2"/>
</dbReference>
<reference evidence="4 5" key="1">
    <citation type="submission" date="2019-05" db="EMBL/GenBank/DDBJ databases">
        <title>Sulfitobacter sabulilitoris sp. nov., isolated from a marine sand.</title>
        <authorList>
            <person name="Yoon J.-H."/>
        </authorList>
    </citation>
    <scope>NUCLEOTIDE SEQUENCE [LARGE SCALE GENOMIC DNA]</scope>
    <source>
        <strain evidence="4 5">HSMS-29</strain>
    </source>
</reference>
<evidence type="ECO:0000259" key="3">
    <source>
        <dbReference type="Pfam" id="PF00582"/>
    </source>
</evidence>
<dbReference type="AlphaFoldDB" id="A0A5S3PBL0"/>
<evidence type="ECO:0000313" key="5">
    <source>
        <dbReference type="Proteomes" id="UP000309550"/>
    </source>
</evidence>
<dbReference type="InterPro" id="IPR006015">
    <property type="entry name" value="Universal_stress_UspA"/>
</dbReference>
<dbReference type="RefSeq" id="WP_138663032.1">
    <property type="nucleotide sequence ID" value="NZ_VANS01000004.1"/>
</dbReference>
<comment type="caution">
    <text evidence="4">The sequence shown here is derived from an EMBL/GenBank/DDBJ whole genome shotgun (WGS) entry which is preliminary data.</text>
</comment>
<dbReference type="PRINTS" id="PR01438">
    <property type="entry name" value="UNVRSLSTRESS"/>
</dbReference>
<gene>
    <name evidence="4" type="ORF">FDT80_14470</name>
</gene>
<evidence type="ECO:0000256" key="2">
    <source>
        <dbReference type="SAM" id="MobiDB-lite"/>
    </source>
</evidence>
<comment type="similarity">
    <text evidence="1">Belongs to the universal stress protein A family.</text>
</comment>
<sequence length="351" mass="37900">MIAKTGEQNQTQTDRSRGVLPEIAEFRHVLACVDTSPMADTVAAYACAMAQAMHAPLTVLHAQDTMRPFEAPVDPVAWELSRRDTQDRLTALVDALGEGLPRVDLKLVDGPVADCICRVAQDRQADLIVMGARSGAGAAPWGLGGNVHKILEGYSGSMMVVQVPPDMDHKPLAGAGALPQPQRVMVPLDCSRRAETALGVAQRIARVYGADLVLAHALPRIEMTSGDALDAQDMDLREQITRRNERVARAYLDRIRARTATHEHIPRIKILRDGPPRPALLRAIDEEHADLLVLSGCGEGGHTGAGVGSTAEYLIAHTTVPVLLVRNISNGARRNHHEPVPPSRQPRPSLS</sequence>
<proteinExistence type="inferred from homology"/>
<keyword evidence="5" id="KW-1185">Reference proteome</keyword>
<dbReference type="EMBL" id="VANS01000004">
    <property type="protein sequence ID" value="TMM51072.1"/>
    <property type="molecule type" value="Genomic_DNA"/>
</dbReference>
<dbReference type="CDD" id="cd00293">
    <property type="entry name" value="USP-like"/>
    <property type="match status" value="2"/>
</dbReference>
<name>A0A5S3PBL0_9RHOB</name>
<feature type="domain" description="UspA" evidence="3">
    <location>
        <begin position="26"/>
        <end position="161"/>
    </location>
</feature>
<dbReference type="InterPro" id="IPR006016">
    <property type="entry name" value="UspA"/>
</dbReference>
<dbReference type="Pfam" id="PF00582">
    <property type="entry name" value="Usp"/>
    <property type="match status" value="2"/>
</dbReference>
<evidence type="ECO:0000313" key="4">
    <source>
        <dbReference type="EMBL" id="TMM51072.1"/>
    </source>
</evidence>
<accession>A0A5S3PBL0</accession>
<dbReference type="PANTHER" id="PTHR46268">
    <property type="entry name" value="STRESS RESPONSE PROTEIN NHAX"/>
    <property type="match status" value="1"/>
</dbReference>
<evidence type="ECO:0000256" key="1">
    <source>
        <dbReference type="ARBA" id="ARBA00008791"/>
    </source>
</evidence>
<feature type="domain" description="UspA" evidence="3">
    <location>
        <begin position="182"/>
        <end position="326"/>
    </location>
</feature>
<dbReference type="Gene3D" id="3.40.50.620">
    <property type="entry name" value="HUPs"/>
    <property type="match status" value="2"/>
</dbReference>
<feature type="region of interest" description="Disordered" evidence="2">
    <location>
        <begin position="330"/>
        <end position="351"/>
    </location>
</feature>
<dbReference type="InterPro" id="IPR014729">
    <property type="entry name" value="Rossmann-like_a/b/a_fold"/>
</dbReference>